<reference evidence="1 2" key="1">
    <citation type="submission" date="2024-06" db="EMBL/GenBank/DDBJ databases">
        <title>Genomic Encyclopedia of Type Strains, Phase IV (KMG-IV): sequencing the most valuable type-strain genomes for metagenomic binning, comparative biology and taxonomic classification.</title>
        <authorList>
            <person name="Goeker M."/>
        </authorList>
    </citation>
    <scope>NUCLEOTIDE SEQUENCE [LARGE SCALE GENOMIC DNA]</scope>
    <source>
        <strain evidence="1 2">DSM 29780</strain>
    </source>
</reference>
<evidence type="ECO:0000313" key="1">
    <source>
        <dbReference type="EMBL" id="MET3616227.1"/>
    </source>
</evidence>
<organism evidence="1 2">
    <name type="scientific">Rhizobium aquaticum</name>
    <dbReference type="NCBI Taxonomy" id="1549636"/>
    <lineage>
        <taxon>Bacteria</taxon>
        <taxon>Pseudomonadati</taxon>
        <taxon>Pseudomonadota</taxon>
        <taxon>Alphaproteobacteria</taxon>
        <taxon>Hyphomicrobiales</taxon>
        <taxon>Rhizobiaceae</taxon>
        <taxon>Rhizobium/Agrobacterium group</taxon>
        <taxon>Rhizobium</taxon>
    </lineage>
</organism>
<accession>A0ABV2J639</accession>
<dbReference type="EMBL" id="JBEPMB010000014">
    <property type="protein sequence ID" value="MET3616227.1"/>
    <property type="molecule type" value="Genomic_DNA"/>
</dbReference>
<gene>
    <name evidence="1" type="ORF">ABID16_004576</name>
</gene>
<evidence type="ECO:0000313" key="2">
    <source>
        <dbReference type="Proteomes" id="UP001549047"/>
    </source>
</evidence>
<sequence length="52" mass="5483">MPQAGGLTRGPAEKDWSPPLDEYVAAAAKLILDVSLISSNSMDLITPMSPLN</sequence>
<proteinExistence type="predicted"/>
<comment type="caution">
    <text evidence="1">The sequence shown here is derived from an EMBL/GenBank/DDBJ whole genome shotgun (WGS) entry which is preliminary data.</text>
</comment>
<protein>
    <submittedName>
        <fullName evidence="1">Uncharacterized protein</fullName>
    </submittedName>
</protein>
<dbReference type="Proteomes" id="UP001549047">
    <property type="component" value="Unassembled WGS sequence"/>
</dbReference>
<keyword evidence="2" id="KW-1185">Reference proteome</keyword>
<name>A0ABV2J639_9HYPH</name>
<dbReference type="RefSeq" id="WP_354558681.1">
    <property type="nucleotide sequence ID" value="NZ_JBEPMB010000014.1"/>
</dbReference>